<keyword evidence="3" id="KW-1185">Reference proteome</keyword>
<evidence type="ECO:0000313" key="2">
    <source>
        <dbReference type="EMBL" id="MBD8122884.1"/>
    </source>
</evidence>
<dbReference type="Proteomes" id="UP000625247">
    <property type="component" value="Unassembled WGS sequence"/>
</dbReference>
<evidence type="ECO:0000313" key="3">
    <source>
        <dbReference type="Proteomes" id="UP000625247"/>
    </source>
</evidence>
<evidence type="ECO:0008006" key="4">
    <source>
        <dbReference type="Google" id="ProtNLM"/>
    </source>
</evidence>
<evidence type="ECO:0000256" key="1">
    <source>
        <dbReference type="SAM" id="MobiDB-lite"/>
    </source>
</evidence>
<accession>A0ABR9AC19</accession>
<sequence>MKDEPIDSQVEDAALAGLREATNHCARDASALTQPETDEAGSEEAKHEDRQKLVVPVIYGTNGQPVTCTYMNHPAWAESTNICMTLHFIMLTLGPVRSASWCFQYRKAVQYFLDFMADYNGRNPSALRIVHIRDITPSTLRSFGLFLDKAGKSRVSAAILKSAIRLAAQQTDAVPKLELPVVNAVKGSSAEPLSEEGVATLTLASQQVVDAIRETIERRKVIDAAEPYTFAELQTHLEKRFTKRDILTWVKYKVDNQKGFGKLQALVRVSRCDDPEMVELRTEHRLKIALTKMLAADPTIQVPPDYEHDFRKLGSWNSTILDPYRVVKTFNDHGFPFKYSAMFKSEYSGRGSNVIEDCDDVIKLLLNKLYHVRVGFNCFYGERGQYMMSMDEHLALYYPTGIDMVGLAALMTLQAGWNKEAIMGVDKDNFEHPLTSTVEETIKIITSEKFRGQGSTVPYSYPKQVLAASDAGNPYSFYNLILLAKEFTAALSPYLNGVIDPIRNRQVNTLFAYIRPWSGWAISDAGNGTATLDYYNQFSLMMSDFLEKYEVIDNGKRLTSASEITRRLRVSWLFYNTKSTSFAFLSQLMGHQSRDTTDQSYDNSPKARARRLERLRSALESIVALLRARKFKGLLGRRASALANTKLSIFFLPHLERALWACGNRYKPDWPGAPSLPKGTKCIALEQCLFCSRVWILEDSLPYMIERLAHIDELLRVGSAAEFGSRLEAERDEITAILDEWPDEAAIEEALQYRTENSPLLPRNMRDLRLIFKTGDLDE</sequence>
<dbReference type="RefSeq" id="WP_191944942.1">
    <property type="nucleotide sequence ID" value="NZ_JACYNP010000007.1"/>
</dbReference>
<organism evidence="2 3">
    <name type="scientific">Pseudomonas lutea</name>
    <dbReference type="NCBI Taxonomy" id="243924"/>
    <lineage>
        <taxon>Bacteria</taxon>
        <taxon>Pseudomonadati</taxon>
        <taxon>Pseudomonadota</taxon>
        <taxon>Gammaproteobacteria</taxon>
        <taxon>Pseudomonadales</taxon>
        <taxon>Pseudomonadaceae</taxon>
        <taxon>Pseudomonas</taxon>
    </lineage>
</organism>
<proteinExistence type="predicted"/>
<protein>
    <recommendedName>
        <fullName evidence="4">Integrase</fullName>
    </recommendedName>
</protein>
<comment type="caution">
    <text evidence="2">The sequence shown here is derived from an EMBL/GenBank/DDBJ whole genome shotgun (WGS) entry which is preliminary data.</text>
</comment>
<name>A0ABR9AC19_9PSED</name>
<feature type="region of interest" description="Disordered" evidence="1">
    <location>
        <begin position="26"/>
        <end position="49"/>
    </location>
</feature>
<dbReference type="EMBL" id="JACYNP010000007">
    <property type="protein sequence ID" value="MBD8122884.1"/>
    <property type="molecule type" value="Genomic_DNA"/>
</dbReference>
<reference evidence="2 3" key="1">
    <citation type="journal article" date="2020" name="FEMS Microbiol. Ecol.">
        <title>Temporal dynamics of bacterial communities during seed development and maturation.</title>
        <authorList>
            <person name="Chesneau G."/>
            <person name="Torres-Cortes G."/>
            <person name="Briand M."/>
            <person name="Darrasse A."/>
            <person name="Preveaux A."/>
            <person name="Marais C."/>
            <person name="Jacques M.A."/>
            <person name="Shade A."/>
            <person name="Barret M."/>
        </authorList>
    </citation>
    <scope>NUCLEOTIDE SEQUENCE [LARGE SCALE GENOMIC DNA]</scope>
    <source>
        <strain evidence="2 3">CFBP13723</strain>
    </source>
</reference>
<gene>
    <name evidence="2" type="ORF">IFT62_16850</name>
</gene>